<gene>
    <name evidence="5" type="ORF">MNB_ARC-1_316</name>
</gene>
<keyword evidence="5" id="KW-0540">Nuclease</keyword>
<evidence type="ECO:0000259" key="4">
    <source>
        <dbReference type="PROSITE" id="PS50035"/>
    </source>
</evidence>
<keyword evidence="2" id="KW-0442">Lipid degradation</keyword>
<dbReference type="InterPro" id="IPR025202">
    <property type="entry name" value="PLD-like_dom"/>
</dbReference>
<keyword evidence="5" id="KW-0255">Endonuclease</keyword>
<evidence type="ECO:0000256" key="1">
    <source>
        <dbReference type="ARBA" id="ARBA00022801"/>
    </source>
</evidence>
<dbReference type="GO" id="GO:0016891">
    <property type="term" value="F:RNA endonuclease activity producing 5'-phosphomonoesters, hydrolytic mechanism"/>
    <property type="evidence" value="ECO:0007669"/>
    <property type="project" value="TreeGrafter"/>
</dbReference>
<sequence>MLKILLLLLFYVYAVADNVYFLPTNKNEALNKIITSISNAKQNINIAMYSFKNKTIAKKLAKIANKNISINIILDSKALNKKSRLHYLSNQKNIKTYTLQGAKRKNNKYYKMHSKYIIIDNKIVIFGSTNYSNDSFSGNYEVVYISNKKDIIEKFNTDFNNMIQVSRRYK</sequence>
<dbReference type="InterPro" id="IPR051406">
    <property type="entry name" value="PLD_domain"/>
</dbReference>
<dbReference type="CDD" id="cd09116">
    <property type="entry name" value="PLDc_Nuc_like"/>
    <property type="match status" value="1"/>
</dbReference>
<dbReference type="SMART" id="SM00155">
    <property type="entry name" value="PLDc"/>
    <property type="match status" value="1"/>
</dbReference>
<evidence type="ECO:0000256" key="3">
    <source>
        <dbReference type="ARBA" id="ARBA00023098"/>
    </source>
</evidence>
<evidence type="ECO:0000256" key="2">
    <source>
        <dbReference type="ARBA" id="ARBA00022963"/>
    </source>
</evidence>
<reference evidence="5" key="1">
    <citation type="submission" date="2018-10" db="EMBL/GenBank/DDBJ databases">
        <authorList>
            <person name="Aoki K."/>
        </authorList>
    </citation>
    <scope>NUCLEOTIDE SEQUENCE</scope>
</reference>
<dbReference type="EMBL" id="UOYO01000010">
    <property type="protein sequence ID" value="VAY86398.1"/>
    <property type="molecule type" value="Genomic_DNA"/>
</dbReference>
<dbReference type="PANTHER" id="PTHR43856:SF1">
    <property type="entry name" value="MITOCHONDRIAL CARDIOLIPIN HYDROLASE"/>
    <property type="match status" value="1"/>
</dbReference>
<protein>
    <submittedName>
        <fullName evidence="5">Membrane bound endonuclease (Nuc)</fullName>
    </submittedName>
</protein>
<accession>A0A3B1DWB7</accession>
<dbReference type="AlphaFoldDB" id="A0A3B1DWB7"/>
<dbReference type="PANTHER" id="PTHR43856">
    <property type="entry name" value="CARDIOLIPIN HYDROLASE"/>
    <property type="match status" value="1"/>
</dbReference>
<proteinExistence type="predicted"/>
<evidence type="ECO:0000313" key="5">
    <source>
        <dbReference type="EMBL" id="VAY86398.1"/>
    </source>
</evidence>
<name>A0A3B1DWB7_9ZZZZ</name>
<dbReference type="Gene3D" id="3.30.870.10">
    <property type="entry name" value="Endonuclease Chain A"/>
    <property type="match status" value="1"/>
</dbReference>
<dbReference type="InterPro" id="IPR001736">
    <property type="entry name" value="PLipase_D/transphosphatidylase"/>
</dbReference>
<dbReference type="PROSITE" id="PS50035">
    <property type="entry name" value="PLD"/>
    <property type="match status" value="1"/>
</dbReference>
<dbReference type="Pfam" id="PF13091">
    <property type="entry name" value="PLDc_2"/>
    <property type="match status" value="1"/>
</dbReference>
<dbReference type="SUPFAM" id="SSF56024">
    <property type="entry name" value="Phospholipase D/nuclease"/>
    <property type="match status" value="1"/>
</dbReference>
<feature type="domain" description="PLD phosphodiesterase" evidence="4">
    <location>
        <begin position="108"/>
        <end position="135"/>
    </location>
</feature>
<dbReference type="GO" id="GO:0016042">
    <property type="term" value="P:lipid catabolic process"/>
    <property type="evidence" value="ECO:0007669"/>
    <property type="project" value="UniProtKB-KW"/>
</dbReference>
<keyword evidence="1" id="KW-0378">Hydrolase</keyword>
<organism evidence="5">
    <name type="scientific">hydrothermal vent metagenome</name>
    <dbReference type="NCBI Taxonomy" id="652676"/>
    <lineage>
        <taxon>unclassified sequences</taxon>
        <taxon>metagenomes</taxon>
        <taxon>ecological metagenomes</taxon>
    </lineage>
</organism>
<keyword evidence="3" id="KW-0443">Lipid metabolism</keyword>